<dbReference type="STRING" id="1183432.AGR3A_Lc130097"/>
<dbReference type="AlphaFoldDB" id="A0A1S7R724"/>
<dbReference type="Proteomes" id="UP000191988">
    <property type="component" value="Unassembled WGS sequence"/>
</dbReference>
<evidence type="ECO:0000313" key="2">
    <source>
        <dbReference type="Proteomes" id="UP000191988"/>
    </source>
</evidence>
<sequence length="51" mass="5604">MTKAIGLFLLLAMVVQIIRPLGLPGLKKRGDCWKIAVAAFVIWSATLLLRP</sequence>
<evidence type="ECO:0000313" key="1">
    <source>
        <dbReference type="EMBL" id="CUX47993.1"/>
    </source>
</evidence>
<gene>
    <name evidence="1" type="ORF">AGR3A_Lc130097</name>
</gene>
<proteinExistence type="predicted"/>
<protein>
    <submittedName>
        <fullName evidence="1">Uncharacterized protein</fullName>
    </submittedName>
</protein>
<keyword evidence="2" id="KW-1185">Reference proteome</keyword>
<accession>A0A1S7R724</accession>
<organism evidence="1 2">
    <name type="scientific">Agrobacterium tomkonis CFBP 6623</name>
    <dbReference type="NCBI Taxonomy" id="1183432"/>
    <lineage>
        <taxon>Bacteria</taxon>
        <taxon>Pseudomonadati</taxon>
        <taxon>Pseudomonadota</taxon>
        <taxon>Alphaproteobacteria</taxon>
        <taxon>Hyphomicrobiales</taxon>
        <taxon>Rhizobiaceae</taxon>
        <taxon>Rhizobium/Agrobacterium group</taxon>
        <taxon>Agrobacterium</taxon>
        <taxon>Agrobacterium tumefaciens complex</taxon>
    </lineage>
</organism>
<name>A0A1S7R724_9HYPH</name>
<reference evidence="2" key="1">
    <citation type="submission" date="2016-01" db="EMBL/GenBank/DDBJ databases">
        <authorList>
            <person name="Regsiter A."/>
            <person name="william w."/>
        </authorList>
    </citation>
    <scope>NUCLEOTIDE SEQUENCE [LARGE SCALE GENOMIC DNA]</scope>
    <source>
        <strain evidence="2">CFBP 6623</strain>
    </source>
</reference>
<dbReference type="EMBL" id="FBWK01000049">
    <property type="protein sequence ID" value="CUX47993.1"/>
    <property type="molecule type" value="Genomic_DNA"/>
</dbReference>